<comment type="caution">
    <text evidence="10">The sequence shown here is derived from an EMBL/GenBank/DDBJ whole genome shotgun (WGS) entry which is preliminary data.</text>
</comment>
<evidence type="ECO:0000313" key="10">
    <source>
        <dbReference type="EMBL" id="CAG7834629.1"/>
    </source>
</evidence>
<accession>A0A8J2PVF7</accession>
<comment type="similarity">
    <text evidence="3">Belongs to the CNOT11 family.</text>
</comment>
<evidence type="ECO:0000256" key="5">
    <source>
        <dbReference type="ARBA" id="ARBA00022490"/>
    </source>
</evidence>
<organism evidence="10 11">
    <name type="scientific">Allacma fusca</name>
    <dbReference type="NCBI Taxonomy" id="39272"/>
    <lineage>
        <taxon>Eukaryota</taxon>
        <taxon>Metazoa</taxon>
        <taxon>Ecdysozoa</taxon>
        <taxon>Arthropoda</taxon>
        <taxon>Hexapoda</taxon>
        <taxon>Collembola</taxon>
        <taxon>Symphypleona</taxon>
        <taxon>Sminthuridae</taxon>
        <taxon>Allacma</taxon>
    </lineage>
</organism>
<name>A0A8J2PVF7_9HEXA</name>
<proteinExistence type="inferred from homology"/>
<keyword evidence="6" id="KW-0805">Transcription regulation</keyword>
<evidence type="ECO:0000256" key="2">
    <source>
        <dbReference type="ARBA" id="ARBA00004496"/>
    </source>
</evidence>
<dbReference type="Pfam" id="PF10155">
    <property type="entry name" value="CNOT11"/>
    <property type="match status" value="1"/>
</dbReference>
<dbReference type="InterPro" id="IPR019312">
    <property type="entry name" value="CNOT11"/>
</dbReference>
<dbReference type="GO" id="GO:0030014">
    <property type="term" value="C:CCR4-NOT complex"/>
    <property type="evidence" value="ECO:0007669"/>
    <property type="project" value="InterPro"/>
</dbReference>
<protein>
    <recommendedName>
        <fullName evidence="4">CCR4-NOT transcription complex subunit 11</fullName>
    </recommendedName>
</protein>
<dbReference type="OrthoDB" id="10265389at2759"/>
<keyword evidence="11" id="KW-1185">Reference proteome</keyword>
<dbReference type="PANTHER" id="PTHR15975:SF0">
    <property type="entry name" value="CCR4-NOT TRANSCRIPTION COMPLEX SUBUNIT 11"/>
    <property type="match status" value="1"/>
</dbReference>
<dbReference type="EMBL" id="CAJVCH010570309">
    <property type="protein sequence ID" value="CAG7834629.1"/>
    <property type="molecule type" value="Genomic_DNA"/>
</dbReference>
<evidence type="ECO:0000256" key="7">
    <source>
        <dbReference type="ARBA" id="ARBA00023158"/>
    </source>
</evidence>
<sequence length="356" mass="40181">MVSVFDTECCCLVGNIIVVFLQNPEIFTLSCEKVAAASVLLGLFRADKDNVDIENNPFLIFFSQLLMSVEGQVPVSGLKSFSDQEKVAVSQFLDKAHPIAKLWEMTPDELLKVPNLMDKANIMYLREIENEQLRALPSITRASVPAYLSETKRRKESRSPSQKAQNLEEVIKSLLDCDINEIPAALKSYRPQLNVLSPPLHYAEDELAWMSDTDPSFHKFLLMEPASSFDLEDSESESEAQRLMTQAFKDALTINQRESLVGTIQKNPKVIYQLGLSPERFPDLVENNPFVAIEVLLRLIDTPEITEYFSVLVNMVMSVHSMEVVNRLATSVEVPQEFLHLYISNCISTCEGIQDK</sequence>
<reference evidence="10" key="1">
    <citation type="submission" date="2021-06" db="EMBL/GenBank/DDBJ databases">
        <authorList>
            <person name="Hodson N. C."/>
            <person name="Mongue J. A."/>
            <person name="Jaron S. K."/>
        </authorList>
    </citation>
    <scope>NUCLEOTIDE SEQUENCE</scope>
</reference>
<evidence type="ECO:0000256" key="4">
    <source>
        <dbReference type="ARBA" id="ARBA00014872"/>
    </source>
</evidence>
<keyword evidence="7" id="KW-0943">RNA-mediated gene silencing</keyword>
<dbReference type="PANTHER" id="PTHR15975">
    <property type="entry name" value="CCR4-NOT TRANSCRIPTION COMPLEX SUBUNIT 11"/>
    <property type="match status" value="1"/>
</dbReference>
<keyword evidence="5" id="KW-0963">Cytoplasm</keyword>
<evidence type="ECO:0000256" key="1">
    <source>
        <dbReference type="ARBA" id="ARBA00004123"/>
    </source>
</evidence>
<evidence type="ECO:0000256" key="9">
    <source>
        <dbReference type="ARBA" id="ARBA00023242"/>
    </source>
</evidence>
<dbReference type="Proteomes" id="UP000708208">
    <property type="component" value="Unassembled WGS sequence"/>
</dbReference>
<dbReference type="AlphaFoldDB" id="A0A8J2PVF7"/>
<keyword evidence="9" id="KW-0539">Nucleus</keyword>
<dbReference type="GO" id="GO:0005737">
    <property type="term" value="C:cytoplasm"/>
    <property type="evidence" value="ECO:0007669"/>
    <property type="project" value="UniProtKB-SubCell"/>
</dbReference>
<dbReference type="GO" id="GO:0031047">
    <property type="term" value="P:regulatory ncRNA-mediated gene silencing"/>
    <property type="evidence" value="ECO:0007669"/>
    <property type="project" value="UniProtKB-KW"/>
</dbReference>
<keyword evidence="8" id="KW-0804">Transcription</keyword>
<evidence type="ECO:0000313" key="11">
    <source>
        <dbReference type="Proteomes" id="UP000708208"/>
    </source>
</evidence>
<evidence type="ECO:0000256" key="6">
    <source>
        <dbReference type="ARBA" id="ARBA00023015"/>
    </source>
</evidence>
<evidence type="ECO:0000256" key="3">
    <source>
        <dbReference type="ARBA" id="ARBA00008030"/>
    </source>
</evidence>
<dbReference type="GO" id="GO:0005634">
    <property type="term" value="C:nucleus"/>
    <property type="evidence" value="ECO:0007669"/>
    <property type="project" value="UniProtKB-SubCell"/>
</dbReference>
<comment type="subcellular location">
    <subcellularLocation>
        <location evidence="2">Cytoplasm</location>
    </subcellularLocation>
    <subcellularLocation>
        <location evidence="1">Nucleus</location>
    </subcellularLocation>
</comment>
<gene>
    <name evidence="10" type="ORF">AFUS01_LOCUS44113</name>
</gene>
<evidence type="ECO:0000256" key="8">
    <source>
        <dbReference type="ARBA" id="ARBA00023163"/>
    </source>
</evidence>